<name>A0A1R1YN43_9FUNG</name>
<keyword evidence="5" id="KW-0520">NAD</keyword>
<comment type="cofactor">
    <cofactor evidence="1 6">
        <name>Zn(2+)</name>
        <dbReference type="ChEBI" id="CHEBI:29105"/>
    </cofactor>
</comment>
<dbReference type="InterPro" id="IPR002328">
    <property type="entry name" value="ADH_Zn_CS"/>
</dbReference>
<dbReference type="Pfam" id="PF08240">
    <property type="entry name" value="ADH_N"/>
    <property type="match status" value="1"/>
</dbReference>
<evidence type="ECO:0000256" key="5">
    <source>
        <dbReference type="ARBA" id="ARBA00023027"/>
    </source>
</evidence>
<dbReference type="Proteomes" id="UP000187429">
    <property type="component" value="Unassembled WGS sequence"/>
</dbReference>
<feature type="domain" description="Alcohol dehydrogenase-like N-terminal" evidence="8">
    <location>
        <begin position="3"/>
        <end position="72"/>
    </location>
</feature>
<dbReference type="GO" id="GO:0046294">
    <property type="term" value="P:formaldehyde catabolic process"/>
    <property type="evidence" value="ECO:0007669"/>
    <property type="project" value="TreeGrafter"/>
</dbReference>
<dbReference type="PANTHER" id="PTHR43880">
    <property type="entry name" value="ALCOHOL DEHYDROGENASE"/>
    <property type="match status" value="1"/>
</dbReference>
<reference evidence="10" key="1">
    <citation type="submission" date="2017-01" db="EMBL/GenBank/DDBJ databases">
        <authorList>
            <person name="Wang Y."/>
            <person name="White M."/>
            <person name="Kvist S."/>
            <person name="Moncalvo J.-M."/>
        </authorList>
    </citation>
    <scope>NUCLEOTIDE SEQUENCE [LARGE SCALE GENOMIC DNA]</scope>
    <source>
        <strain evidence="10">ID-206-W2</strain>
    </source>
</reference>
<accession>A0A1R1YN43</accession>
<dbReference type="PANTHER" id="PTHR43880:SF12">
    <property type="entry name" value="ALCOHOL DEHYDROGENASE CLASS-3"/>
    <property type="match status" value="1"/>
</dbReference>
<dbReference type="InterPro" id="IPR013154">
    <property type="entry name" value="ADH-like_N"/>
</dbReference>
<dbReference type="InterPro" id="IPR036291">
    <property type="entry name" value="NAD(P)-bd_dom_sf"/>
</dbReference>
<dbReference type="PROSITE" id="PS00059">
    <property type="entry name" value="ADH_ZINC"/>
    <property type="match status" value="1"/>
</dbReference>
<dbReference type="GO" id="GO:0005829">
    <property type="term" value="C:cytosol"/>
    <property type="evidence" value="ECO:0007669"/>
    <property type="project" value="TreeGrafter"/>
</dbReference>
<keyword evidence="10" id="KW-1185">Reference proteome</keyword>
<evidence type="ECO:0000256" key="4">
    <source>
        <dbReference type="ARBA" id="ARBA00023002"/>
    </source>
</evidence>
<dbReference type="SUPFAM" id="SSF50129">
    <property type="entry name" value="GroES-like"/>
    <property type="match status" value="2"/>
</dbReference>
<sequence>MYRFPMVMGHESCGVVESVGDNVTKVKPGDVPKGLMPDGTTRFSCKGVPLYHFMGISSFSEYTVVSQYSVSRIDVAAPLEKICLLGCCIPTGYGAVVNTAQVFKGATVAVFGCGALGISVIQGAVASQASRIFAIDINPKKFEISTEFGATECINPLNYPNQKIEDVIRSKTNGMGVDFSFDTSGGNVEVMNSAFDCVVPGWGKSIIISLADIGKRVSTLPINFIRGKSWMGTSFGGVKGSDLNDYAQKYIEGKLKIDEYIGGNITLEEINYGFESLRKGECIRQVIIL</sequence>
<evidence type="ECO:0000313" key="10">
    <source>
        <dbReference type="Proteomes" id="UP000187429"/>
    </source>
</evidence>
<comment type="caution">
    <text evidence="9">The sequence shown here is derived from an EMBL/GenBank/DDBJ whole genome shotgun (WGS) entry which is preliminary data.</text>
</comment>
<evidence type="ECO:0000259" key="8">
    <source>
        <dbReference type="Pfam" id="PF08240"/>
    </source>
</evidence>
<dbReference type="InterPro" id="IPR013149">
    <property type="entry name" value="ADH-like_C"/>
</dbReference>
<evidence type="ECO:0000313" key="9">
    <source>
        <dbReference type="EMBL" id="OMJ28331.1"/>
    </source>
</evidence>
<dbReference type="FunFam" id="3.40.50.720:FF:000003">
    <property type="entry name" value="S-(hydroxymethyl)glutathione dehydrogenase"/>
    <property type="match status" value="1"/>
</dbReference>
<keyword evidence="4" id="KW-0560">Oxidoreductase</keyword>
<comment type="similarity">
    <text evidence="6">Belongs to the zinc-containing alcohol dehydrogenase family.</text>
</comment>
<keyword evidence="3 6" id="KW-0862">Zinc</keyword>
<dbReference type="EMBL" id="LSSM01000628">
    <property type="protein sequence ID" value="OMJ28331.1"/>
    <property type="molecule type" value="Genomic_DNA"/>
</dbReference>
<dbReference type="GO" id="GO:0051903">
    <property type="term" value="F:S-(hydroxymethyl)glutathione dehydrogenase [NAD(P)+] activity"/>
    <property type="evidence" value="ECO:0007669"/>
    <property type="project" value="TreeGrafter"/>
</dbReference>
<dbReference type="Pfam" id="PF00107">
    <property type="entry name" value="ADH_zinc_N"/>
    <property type="match status" value="1"/>
</dbReference>
<dbReference type="SUPFAM" id="SSF51735">
    <property type="entry name" value="NAD(P)-binding Rossmann-fold domains"/>
    <property type="match status" value="1"/>
</dbReference>
<evidence type="ECO:0000259" key="7">
    <source>
        <dbReference type="Pfam" id="PF00107"/>
    </source>
</evidence>
<evidence type="ECO:0000256" key="1">
    <source>
        <dbReference type="ARBA" id="ARBA00001947"/>
    </source>
</evidence>
<proteinExistence type="inferred from homology"/>
<feature type="domain" description="Alcohol dehydrogenase-like C-terminal" evidence="7">
    <location>
        <begin position="115"/>
        <end position="240"/>
    </location>
</feature>
<gene>
    <name evidence="9" type="ORF">AYI69_g2197</name>
</gene>
<evidence type="ECO:0000256" key="3">
    <source>
        <dbReference type="ARBA" id="ARBA00022833"/>
    </source>
</evidence>
<dbReference type="Gene3D" id="3.90.180.10">
    <property type="entry name" value="Medium-chain alcohol dehydrogenases, catalytic domain"/>
    <property type="match status" value="2"/>
</dbReference>
<dbReference type="GO" id="GO:0008270">
    <property type="term" value="F:zinc ion binding"/>
    <property type="evidence" value="ECO:0007669"/>
    <property type="project" value="InterPro"/>
</dbReference>
<organism evidence="9 10">
    <name type="scientific">Smittium culicis</name>
    <dbReference type="NCBI Taxonomy" id="133412"/>
    <lineage>
        <taxon>Eukaryota</taxon>
        <taxon>Fungi</taxon>
        <taxon>Fungi incertae sedis</taxon>
        <taxon>Zoopagomycota</taxon>
        <taxon>Kickxellomycotina</taxon>
        <taxon>Harpellomycetes</taxon>
        <taxon>Harpellales</taxon>
        <taxon>Legeriomycetaceae</taxon>
        <taxon>Smittium</taxon>
    </lineage>
</organism>
<evidence type="ECO:0000256" key="2">
    <source>
        <dbReference type="ARBA" id="ARBA00022723"/>
    </source>
</evidence>
<keyword evidence="2 6" id="KW-0479">Metal-binding</keyword>
<dbReference type="OrthoDB" id="3941538at2759"/>
<protein>
    <submittedName>
        <fullName evidence="9">Alcohol dehydrogenase class-3 chain L</fullName>
    </submittedName>
</protein>
<dbReference type="Gene3D" id="3.40.50.720">
    <property type="entry name" value="NAD(P)-binding Rossmann-like Domain"/>
    <property type="match status" value="1"/>
</dbReference>
<dbReference type="InterPro" id="IPR011032">
    <property type="entry name" value="GroES-like_sf"/>
</dbReference>
<evidence type="ECO:0000256" key="6">
    <source>
        <dbReference type="RuleBase" id="RU361277"/>
    </source>
</evidence>
<dbReference type="AlphaFoldDB" id="A0A1R1YN43"/>